<feature type="signal peptide" evidence="13">
    <location>
        <begin position="1"/>
        <end position="30"/>
    </location>
</feature>
<evidence type="ECO:0000259" key="14">
    <source>
        <dbReference type="Pfam" id="PF00593"/>
    </source>
</evidence>
<protein>
    <submittedName>
        <fullName evidence="16">TonB-dependent receptor</fullName>
    </submittedName>
</protein>
<evidence type="ECO:0000256" key="13">
    <source>
        <dbReference type="SAM" id="SignalP"/>
    </source>
</evidence>
<evidence type="ECO:0000256" key="11">
    <source>
        <dbReference type="PROSITE-ProRule" id="PRU01360"/>
    </source>
</evidence>
<evidence type="ECO:0000256" key="3">
    <source>
        <dbReference type="ARBA" id="ARBA00022448"/>
    </source>
</evidence>
<gene>
    <name evidence="16" type="ORF">K6Y31_19985</name>
</gene>
<evidence type="ECO:0000256" key="4">
    <source>
        <dbReference type="ARBA" id="ARBA00022452"/>
    </source>
</evidence>
<dbReference type="PROSITE" id="PS52016">
    <property type="entry name" value="TONB_DEPENDENT_REC_3"/>
    <property type="match status" value="1"/>
</dbReference>
<organism evidence="16 17">
    <name type="scientific">Motilimonas cestriensis</name>
    <dbReference type="NCBI Taxonomy" id="2742685"/>
    <lineage>
        <taxon>Bacteria</taxon>
        <taxon>Pseudomonadati</taxon>
        <taxon>Pseudomonadota</taxon>
        <taxon>Gammaproteobacteria</taxon>
        <taxon>Alteromonadales</taxon>
        <taxon>Alteromonadales genera incertae sedis</taxon>
        <taxon>Motilimonas</taxon>
    </lineage>
</organism>
<dbReference type="InterPro" id="IPR000531">
    <property type="entry name" value="Beta-barrel_TonB"/>
</dbReference>
<keyword evidence="3 11" id="KW-0813">Transport</keyword>
<dbReference type="EMBL" id="JAIMJA010000032">
    <property type="protein sequence ID" value="MCE2597058.1"/>
    <property type="molecule type" value="Genomic_DNA"/>
</dbReference>
<keyword evidence="8 11" id="KW-0472">Membrane</keyword>
<comment type="caution">
    <text evidence="16">The sequence shown here is derived from an EMBL/GenBank/DDBJ whole genome shotgun (WGS) entry which is preliminary data.</text>
</comment>
<keyword evidence="5 11" id="KW-0812">Transmembrane</keyword>
<comment type="subcellular location">
    <subcellularLocation>
        <location evidence="1 11">Cell outer membrane</location>
        <topology evidence="1 11">Multi-pass membrane protein</topology>
    </subcellularLocation>
</comment>
<keyword evidence="7 12" id="KW-0798">TonB box</keyword>
<feature type="domain" description="TonB-dependent receptor-like beta-barrel" evidence="14">
    <location>
        <begin position="177"/>
        <end position="644"/>
    </location>
</feature>
<dbReference type="InterPro" id="IPR037066">
    <property type="entry name" value="Plug_dom_sf"/>
</dbReference>
<evidence type="ECO:0000256" key="2">
    <source>
        <dbReference type="ARBA" id="ARBA00008143"/>
    </source>
</evidence>
<name>A0ABS8WES6_9GAMM</name>
<dbReference type="PANTHER" id="PTHR30069:SF29">
    <property type="entry name" value="HEMOGLOBIN AND HEMOGLOBIN-HAPTOGLOBIN-BINDING PROTEIN 1-RELATED"/>
    <property type="match status" value="1"/>
</dbReference>
<dbReference type="SUPFAM" id="SSF56935">
    <property type="entry name" value="Porins"/>
    <property type="match status" value="1"/>
</dbReference>
<evidence type="ECO:0000256" key="9">
    <source>
        <dbReference type="ARBA" id="ARBA00023170"/>
    </source>
</evidence>
<dbReference type="InterPro" id="IPR036942">
    <property type="entry name" value="Beta-barrel_TonB_sf"/>
</dbReference>
<keyword evidence="6 13" id="KW-0732">Signal</keyword>
<dbReference type="RefSeq" id="WP_233054803.1">
    <property type="nucleotide sequence ID" value="NZ_JAIMJA010000032.1"/>
</dbReference>
<dbReference type="Pfam" id="PF07715">
    <property type="entry name" value="Plug"/>
    <property type="match status" value="1"/>
</dbReference>
<feature type="domain" description="TonB-dependent receptor plug" evidence="15">
    <location>
        <begin position="49"/>
        <end position="153"/>
    </location>
</feature>
<dbReference type="CDD" id="cd01347">
    <property type="entry name" value="ligand_gated_channel"/>
    <property type="match status" value="1"/>
</dbReference>
<proteinExistence type="inferred from homology"/>
<dbReference type="InterPro" id="IPR039426">
    <property type="entry name" value="TonB-dep_rcpt-like"/>
</dbReference>
<evidence type="ECO:0000256" key="1">
    <source>
        <dbReference type="ARBA" id="ARBA00004571"/>
    </source>
</evidence>
<dbReference type="InterPro" id="IPR012910">
    <property type="entry name" value="Plug_dom"/>
</dbReference>
<sequence>MDNLVSSLFRRRWLASMLLSSYALITTASAATEAPVMVVTGTKTEKALLDVPVRTEIVTAAELANSHARDLAEGLKNVPGLMLKPIHGKSGQEVWLQGINADRVLILIDGLPVTASTGSSVDLSQIAVADVQHIEIVKGAVSALYGSEAMGGVVNIITKRATAGTRYQFTLDGGSYGGQHNVSSALLNDQHANLLLSKSSDTWHAQLMADIRHKGGSDLDLSDWDFAGDAGDKTNLSLELGYRFANGGELTVKPSWYQEDIYKNFGSFVPGIGKIKKVKAEQASRKNILLAYNQPLADHIELSSWYMYEEFEDKTSQDTLSTQALDQSRIGLSKFDKVELQLDSDYFNNHLVTFGAVAYRSSLNQQQISRSQQNQSDIDELNGTKRRNNLEFYLQDDFFLTDNLELLPGIRVQHDSDFGVHAAPKFNLMYRPDTLSQFDGKIRSGIGTGYRVPTLKERHYVFDHSALGYMILGNPDLVPETSVSLQLGAELHPNADLMFDINLFHNEIKNLIDTAYDQQASDARGLSIFNYNNVNQAMTQGVDISASYQWLHNWQTNLSYSYLNSEDKTTGQQLTRRPAHLIKGKLNYHLAAINTDFSLYGNYQTKEYLDAENLRQSPAYSTFDFKVNYFIQPQTRVFFGIDNLTDTVRDTPATGTDFRPEVGRFVYLGLRIEG</sequence>
<dbReference type="PANTHER" id="PTHR30069">
    <property type="entry name" value="TONB-DEPENDENT OUTER MEMBRANE RECEPTOR"/>
    <property type="match status" value="1"/>
</dbReference>
<keyword evidence="4 11" id="KW-1134">Transmembrane beta strand</keyword>
<keyword evidence="9 16" id="KW-0675">Receptor</keyword>
<evidence type="ECO:0000256" key="8">
    <source>
        <dbReference type="ARBA" id="ARBA00023136"/>
    </source>
</evidence>
<dbReference type="Proteomes" id="UP001201273">
    <property type="component" value="Unassembled WGS sequence"/>
</dbReference>
<reference evidence="16 17" key="1">
    <citation type="journal article" date="2022" name="Environ. Microbiol. Rep.">
        <title>Eco-phylogenetic analyses reveal divergent evolution of vitamin B12 metabolism in the marine bacterial family 'Psychromonadaceae'.</title>
        <authorList>
            <person name="Jin X."/>
            <person name="Yang Y."/>
            <person name="Cao H."/>
            <person name="Gao B."/>
            <person name="Zhao Z."/>
        </authorList>
    </citation>
    <scope>NUCLEOTIDE SEQUENCE [LARGE SCALE GENOMIC DNA]</scope>
    <source>
        <strain evidence="16 17">MKS20</strain>
    </source>
</reference>
<keyword evidence="10 11" id="KW-0998">Cell outer membrane</keyword>
<evidence type="ECO:0000256" key="10">
    <source>
        <dbReference type="ARBA" id="ARBA00023237"/>
    </source>
</evidence>
<evidence type="ECO:0000313" key="17">
    <source>
        <dbReference type="Proteomes" id="UP001201273"/>
    </source>
</evidence>
<keyword evidence="17" id="KW-1185">Reference proteome</keyword>
<feature type="chain" id="PRO_5045719812" evidence="13">
    <location>
        <begin position="31"/>
        <end position="674"/>
    </location>
</feature>
<evidence type="ECO:0000256" key="5">
    <source>
        <dbReference type="ARBA" id="ARBA00022692"/>
    </source>
</evidence>
<evidence type="ECO:0000259" key="15">
    <source>
        <dbReference type="Pfam" id="PF07715"/>
    </source>
</evidence>
<dbReference type="Pfam" id="PF00593">
    <property type="entry name" value="TonB_dep_Rec_b-barrel"/>
    <property type="match status" value="1"/>
</dbReference>
<evidence type="ECO:0000313" key="16">
    <source>
        <dbReference type="EMBL" id="MCE2597058.1"/>
    </source>
</evidence>
<evidence type="ECO:0000256" key="7">
    <source>
        <dbReference type="ARBA" id="ARBA00023077"/>
    </source>
</evidence>
<accession>A0ABS8WES6</accession>
<evidence type="ECO:0000256" key="12">
    <source>
        <dbReference type="RuleBase" id="RU003357"/>
    </source>
</evidence>
<comment type="similarity">
    <text evidence="2">Belongs to the TonB-dependent receptor family. Hemoglobin/haptoglobin binding protein subfamily.</text>
</comment>
<evidence type="ECO:0000256" key="6">
    <source>
        <dbReference type="ARBA" id="ARBA00022729"/>
    </source>
</evidence>
<dbReference type="Gene3D" id="2.170.130.10">
    <property type="entry name" value="TonB-dependent receptor, plug domain"/>
    <property type="match status" value="1"/>
</dbReference>
<dbReference type="Gene3D" id="2.40.170.20">
    <property type="entry name" value="TonB-dependent receptor, beta-barrel domain"/>
    <property type="match status" value="1"/>
</dbReference>